<gene>
    <name evidence="7" type="ORF">CJD36_012475</name>
</gene>
<evidence type="ECO:0000313" key="7">
    <source>
        <dbReference type="EMBL" id="PQJ10779.1"/>
    </source>
</evidence>
<protein>
    <submittedName>
        <fullName evidence="7">RNA polymerase subunit sigma-70</fullName>
    </submittedName>
</protein>
<dbReference type="PANTHER" id="PTHR43133">
    <property type="entry name" value="RNA POLYMERASE ECF-TYPE SIGMA FACTO"/>
    <property type="match status" value="1"/>
</dbReference>
<organism evidence="7 8">
    <name type="scientific">Flavipsychrobacter stenotrophus</name>
    <dbReference type="NCBI Taxonomy" id="2077091"/>
    <lineage>
        <taxon>Bacteria</taxon>
        <taxon>Pseudomonadati</taxon>
        <taxon>Bacteroidota</taxon>
        <taxon>Chitinophagia</taxon>
        <taxon>Chitinophagales</taxon>
        <taxon>Chitinophagaceae</taxon>
        <taxon>Flavipsychrobacter</taxon>
    </lineage>
</organism>
<keyword evidence="8" id="KW-1185">Reference proteome</keyword>
<evidence type="ECO:0000256" key="1">
    <source>
        <dbReference type="ARBA" id="ARBA00010641"/>
    </source>
</evidence>
<dbReference type="InterPro" id="IPR007627">
    <property type="entry name" value="RNA_pol_sigma70_r2"/>
</dbReference>
<accession>A0A2S7SV36</accession>
<dbReference type="Proteomes" id="UP000239872">
    <property type="component" value="Unassembled WGS sequence"/>
</dbReference>
<keyword evidence="3" id="KW-0731">Sigma factor</keyword>
<evidence type="ECO:0000259" key="5">
    <source>
        <dbReference type="Pfam" id="PF04542"/>
    </source>
</evidence>
<dbReference type="SUPFAM" id="SSF88659">
    <property type="entry name" value="Sigma3 and sigma4 domains of RNA polymerase sigma factors"/>
    <property type="match status" value="1"/>
</dbReference>
<dbReference type="NCBIfam" id="TIGR02937">
    <property type="entry name" value="sigma70-ECF"/>
    <property type="match status" value="1"/>
</dbReference>
<reference evidence="7 8" key="1">
    <citation type="submission" date="2018-01" db="EMBL/GenBank/DDBJ databases">
        <title>A novel member of the phylum Bacteroidetes isolated from glacier ice.</title>
        <authorList>
            <person name="Liu Q."/>
            <person name="Xin Y.-H."/>
        </authorList>
    </citation>
    <scope>NUCLEOTIDE SEQUENCE [LARGE SCALE GENOMIC DNA]</scope>
    <source>
        <strain evidence="7 8">RB1R16</strain>
    </source>
</reference>
<keyword evidence="4" id="KW-0804">Transcription</keyword>
<proteinExistence type="inferred from homology"/>
<dbReference type="Gene3D" id="1.10.10.10">
    <property type="entry name" value="Winged helix-like DNA-binding domain superfamily/Winged helix DNA-binding domain"/>
    <property type="match status" value="1"/>
</dbReference>
<dbReference type="GO" id="GO:0006352">
    <property type="term" value="P:DNA-templated transcription initiation"/>
    <property type="evidence" value="ECO:0007669"/>
    <property type="project" value="InterPro"/>
</dbReference>
<dbReference type="Pfam" id="PF08281">
    <property type="entry name" value="Sigma70_r4_2"/>
    <property type="match status" value="1"/>
</dbReference>
<dbReference type="InterPro" id="IPR039425">
    <property type="entry name" value="RNA_pol_sigma-70-like"/>
</dbReference>
<dbReference type="CDD" id="cd06171">
    <property type="entry name" value="Sigma70_r4"/>
    <property type="match status" value="1"/>
</dbReference>
<dbReference type="InterPro" id="IPR036388">
    <property type="entry name" value="WH-like_DNA-bd_sf"/>
</dbReference>
<evidence type="ECO:0000256" key="2">
    <source>
        <dbReference type="ARBA" id="ARBA00023015"/>
    </source>
</evidence>
<dbReference type="RefSeq" id="WP_105039506.1">
    <property type="nucleotide sequence ID" value="NZ_PPSL01000003.1"/>
</dbReference>
<evidence type="ECO:0000256" key="4">
    <source>
        <dbReference type="ARBA" id="ARBA00023163"/>
    </source>
</evidence>
<dbReference type="OrthoDB" id="1056775at2"/>
<evidence type="ECO:0000259" key="6">
    <source>
        <dbReference type="Pfam" id="PF08281"/>
    </source>
</evidence>
<dbReference type="InterPro" id="IPR013325">
    <property type="entry name" value="RNA_pol_sigma_r2"/>
</dbReference>
<dbReference type="GO" id="GO:0016987">
    <property type="term" value="F:sigma factor activity"/>
    <property type="evidence" value="ECO:0007669"/>
    <property type="project" value="UniProtKB-KW"/>
</dbReference>
<dbReference type="AlphaFoldDB" id="A0A2S7SV36"/>
<dbReference type="InterPro" id="IPR013249">
    <property type="entry name" value="RNA_pol_sigma70_r4_t2"/>
</dbReference>
<evidence type="ECO:0000256" key="3">
    <source>
        <dbReference type="ARBA" id="ARBA00023082"/>
    </source>
</evidence>
<comment type="similarity">
    <text evidence="1">Belongs to the sigma-70 factor family. ECF subfamily.</text>
</comment>
<feature type="domain" description="RNA polymerase sigma factor 70 region 4 type 2" evidence="6">
    <location>
        <begin position="116"/>
        <end position="165"/>
    </location>
</feature>
<keyword evidence="2" id="KW-0805">Transcription regulation</keyword>
<dbReference type="PANTHER" id="PTHR43133:SF46">
    <property type="entry name" value="RNA POLYMERASE SIGMA-70 FACTOR ECF SUBFAMILY"/>
    <property type="match status" value="1"/>
</dbReference>
<comment type="caution">
    <text evidence="7">The sequence shown here is derived from an EMBL/GenBank/DDBJ whole genome shotgun (WGS) entry which is preliminary data.</text>
</comment>
<feature type="domain" description="RNA polymerase sigma-70 region 2" evidence="5">
    <location>
        <begin position="21"/>
        <end position="89"/>
    </location>
</feature>
<dbReference type="SUPFAM" id="SSF88946">
    <property type="entry name" value="Sigma2 domain of RNA polymerase sigma factors"/>
    <property type="match status" value="1"/>
</dbReference>
<name>A0A2S7SV36_9BACT</name>
<dbReference type="EMBL" id="PPSL01000003">
    <property type="protein sequence ID" value="PQJ10779.1"/>
    <property type="molecule type" value="Genomic_DNA"/>
</dbReference>
<dbReference type="InterPro" id="IPR013324">
    <property type="entry name" value="RNA_pol_sigma_r3/r4-like"/>
</dbReference>
<sequence length="180" mass="20367">MTEEKAIQGCKKQDRISQKFLYDAYSDGMLMVCVRYVKNLPDAEELMLNGFFSFFRSIDRFVYSGKGSLVAWLKKIMVNECLMFLRKKGALRLVEEEYAGEIPVDGGSLNNINAGEILKMVTALPDGYRTVFNLFAIEGYGHKEIATMLGITEGTSKSQLNKGRAILQQLIKQNGCYYEQ</sequence>
<dbReference type="InterPro" id="IPR014284">
    <property type="entry name" value="RNA_pol_sigma-70_dom"/>
</dbReference>
<dbReference type="GO" id="GO:0003677">
    <property type="term" value="F:DNA binding"/>
    <property type="evidence" value="ECO:0007669"/>
    <property type="project" value="InterPro"/>
</dbReference>
<dbReference type="Pfam" id="PF04542">
    <property type="entry name" value="Sigma70_r2"/>
    <property type="match status" value="1"/>
</dbReference>
<evidence type="ECO:0000313" key="8">
    <source>
        <dbReference type="Proteomes" id="UP000239872"/>
    </source>
</evidence>
<dbReference type="Gene3D" id="1.10.1740.10">
    <property type="match status" value="1"/>
</dbReference>